<evidence type="ECO:0000313" key="1">
    <source>
        <dbReference type="EMBL" id="OWT43250.1"/>
    </source>
</evidence>
<sequence>MSYSVPYSPALSKANRRKMSTTWDCWVRSPHLRVSFCGSAHHSKWSVLVVKLPEQFGVPRRVSGSFSHHKTAVMGVDIPTSIPSHTRISRYNFSHVNVILPL</sequence>
<protein>
    <submittedName>
        <fullName evidence="1">Uncharacterized protein</fullName>
    </submittedName>
</protein>
<dbReference type="EMBL" id="LSBJ02000002">
    <property type="protein sequence ID" value="OWT43250.1"/>
    <property type="molecule type" value="Genomic_DNA"/>
</dbReference>
<evidence type="ECO:0000313" key="2">
    <source>
        <dbReference type="Proteomes" id="UP000078397"/>
    </source>
</evidence>
<dbReference type="GeneID" id="33936531"/>
<reference evidence="1 2" key="1">
    <citation type="journal article" date="2016" name="PLoS Pathog.">
        <title>Biosynthesis of antibiotic leucinostatins in bio-control fungus Purpureocillium lilacinum and their inhibition on phytophthora revealed by genome mining.</title>
        <authorList>
            <person name="Wang G."/>
            <person name="Liu Z."/>
            <person name="Lin R."/>
            <person name="Li E."/>
            <person name="Mao Z."/>
            <person name="Ling J."/>
            <person name="Yang Y."/>
            <person name="Yin W.B."/>
            <person name="Xie B."/>
        </authorList>
    </citation>
    <scope>NUCLEOTIDE SEQUENCE [LARGE SCALE GENOMIC DNA]</scope>
    <source>
        <strain evidence="1">170</strain>
    </source>
</reference>
<accession>A0A219AR55</accession>
<comment type="caution">
    <text evidence="1">The sequence shown here is derived from an EMBL/GenBank/DDBJ whole genome shotgun (WGS) entry which is preliminary data.</text>
</comment>
<dbReference type="AlphaFoldDB" id="A0A219AR55"/>
<gene>
    <name evidence="1" type="ORF">VFPPC_17587</name>
</gene>
<dbReference type="RefSeq" id="XP_022285690.1">
    <property type="nucleotide sequence ID" value="XM_022429283.1"/>
</dbReference>
<organism evidence="1 2">
    <name type="scientific">Pochonia chlamydosporia 170</name>
    <dbReference type="NCBI Taxonomy" id="1380566"/>
    <lineage>
        <taxon>Eukaryota</taxon>
        <taxon>Fungi</taxon>
        <taxon>Dikarya</taxon>
        <taxon>Ascomycota</taxon>
        <taxon>Pezizomycotina</taxon>
        <taxon>Sordariomycetes</taxon>
        <taxon>Hypocreomycetidae</taxon>
        <taxon>Hypocreales</taxon>
        <taxon>Clavicipitaceae</taxon>
        <taxon>Pochonia</taxon>
    </lineage>
</organism>
<name>A0A219AR55_METCM</name>
<keyword evidence="2" id="KW-1185">Reference proteome</keyword>
<proteinExistence type="predicted"/>
<dbReference type="KEGG" id="pchm:VFPPC_17587"/>
<dbReference type="Proteomes" id="UP000078397">
    <property type="component" value="Unassembled WGS sequence"/>
</dbReference>